<reference evidence="3" key="1">
    <citation type="journal article" date="2020" name="Microorganisms">
        <title>Isolation, Genomic and Metabolomic Characterization of Streptomyces tendae VITAKN with Quorum Sensing Inhibitory Activity from Southern India.</title>
        <authorList>
            <person name="Ishaque N.M."/>
            <person name="Burgsdorf I."/>
            <person name="Limlingan Malit J.J."/>
            <person name="Saha S."/>
            <person name="Teta R."/>
            <person name="Ewe D."/>
            <person name="Kannabiran K."/>
            <person name="Hrouzek P."/>
            <person name="Steindler L."/>
            <person name="Costantino V."/>
            <person name="Saurav K."/>
        </authorList>
    </citation>
    <scope>NUCLEOTIDE SEQUENCE</scope>
    <source>
        <strain evidence="3">VITAKN</strain>
    </source>
</reference>
<feature type="region of interest" description="Disordered" evidence="1">
    <location>
        <begin position="1"/>
        <end position="44"/>
    </location>
</feature>
<dbReference type="GO" id="GO:0003824">
    <property type="term" value="F:catalytic activity"/>
    <property type="evidence" value="ECO:0007669"/>
    <property type="project" value="InterPro"/>
</dbReference>
<feature type="compositionally biased region" description="Basic residues" evidence="1">
    <location>
        <begin position="24"/>
        <end position="44"/>
    </location>
</feature>
<name>A0A6B3QVB5_STRTE</name>
<protein>
    <recommendedName>
        <fullName evidence="2">Endonuclease/exonuclease/phosphatase domain-containing protein</fullName>
    </recommendedName>
</protein>
<evidence type="ECO:0000313" key="3">
    <source>
        <dbReference type="EMBL" id="NEV91959.1"/>
    </source>
</evidence>
<accession>A0A6B3QVB5</accession>
<evidence type="ECO:0000256" key="1">
    <source>
        <dbReference type="SAM" id="MobiDB-lite"/>
    </source>
</evidence>
<sequence length="158" mass="17168">MILGAQRLGRPAGRVGEVAGVPRGLRRRHRQQPARSRRPPRAVRHRDPFALPHHRLGQHVVVQVAGSGTAPPGILVGDFNALPTAPESQPLQKAHTDAWAKSLHALGDGATYPAQSPTERMDLIYATREVTPLVTEVLKNDPTASDHRPLLSKVLVKP</sequence>
<dbReference type="InterPro" id="IPR036691">
    <property type="entry name" value="Endo/exonu/phosph_ase_sf"/>
</dbReference>
<dbReference type="EMBL" id="JAAIFS010000011">
    <property type="protein sequence ID" value="NEV91959.1"/>
    <property type="molecule type" value="Genomic_DNA"/>
</dbReference>
<dbReference type="SUPFAM" id="SSF56219">
    <property type="entry name" value="DNase I-like"/>
    <property type="match status" value="1"/>
</dbReference>
<dbReference type="Pfam" id="PF03372">
    <property type="entry name" value="Exo_endo_phos"/>
    <property type="match status" value="1"/>
</dbReference>
<gene>
    <name evidence="3" type="ORF">GUR47_35585</name>
</gene>
<dbReference type="AlphaFoldDB" id="A0A6B3QVB5"/>
<evidence type="ECO:0000259" key="2">
    <source>
        <dbReference type="Pfam" id="PF03372"/>
    </source>
</evidence>
<organism evidence="3">
    <name type="scientific">Streptomyces tendae</name>
    <dbReference type="NCBI Taxonomy" id="1932"/>
    <lineage>
        <taxon>Bacteria</taxon>
        <taxon>Bacillati</taxon>
        <taxon>Actinomycetota</taxon>
        <taxon>Actinomycetes</taxon>
        <taxon>Kitasatosporales</taxon>
        <taxon>Streptomycetaceae</taxon>
        <taxon>Streptomyces</taxon>
    </lineage>
</organism>
<feature type="domain" description="Endonuclease/exonuclease/phosphatase" evidence="2">
    <location>
        <begin position="35"/>
        <end position="147"/>
    </location>
</feature>
<dbReference type="InterPro" id="IPR005135">
    <property type="entry name" value="Endo/exonuclease/phosphatase"/>
</dbReference>
<comment type="caution">
    <text evidence="3">The sequence shown here is derived from an EMBL/GenBank/DDBJ whole genome shotgun (WGS) entry which is preliminary data.</text>
</comment>
<proteinExistence type="predicted"/>
<dbReference type="Gene3D" id="3.60.10.10">
    <property type="entry name" value="Endonuclease/exonuclease/phosphatase"/>
    <property type="match status" value="1"/>
</dbReference>